<accession>A0A0G4F4C0</accession>
<sequence>MPRAPDGSRLVPKHRCYVEKHGSYARWNVDDFPSAVDVLIVGAGPTGLALGADLAKRGVSFLLLDKCPRVVPYTRGCALHANTQEAFERWGVIDDVRERAVEVVGERLFVDGDECVDWTFERCQHSHYQYPILVAQSELERILTESVIGTERVKCPVWIHDMKIGELPDDGCEVTVQALEMTSDFVDHCVDGTDLSNLPLLKGSPVVKIQSKYIVGCDGAQSLVRQRLGINFNVEECLPYEFVDSHLKIKWGGLPADPSSSPKWNFMSASGRVVCCIALPHEQDCWRVICITPTAKDTSVSVVLDNNYLPLFPERDEIEQLINEVVPGSVVESVFMALGDSFVWGALQPGQRAPDARLAVVDHRGTTRKCRLHQMMASPAYTMLLAVCIPSLDDGGSARASAVCSCLEVMGCSEPPTSKETIMGRAIMWLVRLAGDVVKKLGSPTQSRWAGVRTMVVLTTGKATILPYSLSVKGQSQSSGEEDALAAVLQHMKTKFSNVMGKPFTSMELDLGFDYEGEVHKHFRLPIGIPSKPGAFFLIRPDGYVQNHGIAGDHLAQDDVLKCLDAYLP</sequence>
<proteinExistence type="predicted"/>
<dbReference type="InterPro" id="IPR036188">
    <property type="entry name" value="FAD/NAD-bd_sf"/>
</dbReference>
<dbReference type="SUPFAM" id="SSF51905">
    <property type="entry name" value="FAD/NAD(P)-binding domain"/>
    <property type="match status" value="1"/>
</dbReference>
<keyword evidence="3" id="KW-0274">FAD</keyword>
<dbReference type="InParanoid" id="A0A0G4F4C0"/>
<evidence type="ECO:0000313" key="6">
    <source>
        <dbReference type="Proteomes" id="UP000041254"/>
    </source>
</evidence>
<protein>
    <recommendedName>
        <fullName evidence="4">FAD-binding domain-containing protein</fullName>
    </recommendedName>
</protein>
<keyword evidence="2" id="KW-0285">Flavoprotein</keyword>
<comment type="cofactor">
    <cofactor evidence="1">
        <name>FAD</name>
        <dbReference type="ChEBI" id="CHEBI:57692"/>
    </cofactor>
</comment>
<dbReference type="PRINTS" id="PR00420">
    <property type="entry name" value="RNGMNOXGNASE"/>
</dbReference>
<name>A0A0G4F4C0_VITBC</name>
<feature type="domain" description="FAD-binding" evidence="4">
    <location>
        <begin position="36"/>
        <end position="250"/>
    </location>
</feature>
<dbReference type="AlphaFoldDB" id="A0A0G4F4C0"/>
<dbReference type="Gene3D" id="3.50.50.60">
    <property type="entry name" value="FAD/NAD(P)-binding domain"/>
    <property type="match status" value="1"/>
</dbReference>
<evidence type="ECO:0000256" key="1">
    <source>
        <dbReference type="ARBA" id="ARBA00001974"/>
    </source>
</evidence>
<dbReference type="OrthoDB" id="1716816at2759"/>
<dbReference type="Proteomes" id="UP000041254">
    <property type="component" value="Unassembled WGS sequence"/>
</dbReference>
<dbReference type="PANTHER" id="PTHR43004">
    <property type="entry name" value="TRK SYSTEM POTASSIUM UPTAKE PROTEIN"/>
    <property type="match status" value="1"/>
</dbReference>
<organism evidence="5 6">
    <name type="scientific">Vitrella brassicaformis (strain CCMP3155)</name>
    <dbReference type="NCBI Taxonomy" id="1169540"/>
    <lineage>
        <taxon>Eukaryota</taxon>
        <taxon>Sar</taxon>
        <taxon>Alveolata</taxon>
        <taxon>Colpodellida</taxon>
        <taxon>Vitrellaceae</taxon>
        <taxon>Vitrella</taxon>
    </lineage>
</organism>
<dbReference type="PhylomeDB" id="A0A0G4F4C0"/>
<evidence type="ECO:0000259" key="4">
    <source>
        <dbReference type="Pfam" id="PF01494"/>
    </source>
</evidence>
<dbReference type="GO" id="GO:0071949">
    <property type="term" value="F:FAD binding"/>
    <property type="evidence" value="ECO:0007669"/>
    <property type="project" value="InterPro"/>
</dbReference>
<reference evidence="5 6" key="1">
    <citation type="submission" date="2014-11" db="EMBL/GenBank/DDBJ databases">
        <authorList>
            <person name="Zhu J."/>
            <person name="Qi W."/>
            <person name="Song R."/>
        </authorList>
    </citation>
    <scope>NUCLEOTIDE SEQUENCE [LARGE SCALE GENOMIC DNA]</scope>
</reference>
<evidence type="ECO:0000313" key="5">
    <source>
        <dbReference type="EMBL" id="CEM06889.1"/>
    </source>
</evidence>
<dbReference type="Pfam" id="PF01494">
    <property type="entry name" value="FAD_binding_3"/>
    <property type="match status" value="1"/>
</dbReference>
<dbReference type="STRING" id="1169540.A0A0G4F4C0"/>
<dbReference type="EMBL" id="CDMY01000372">
    <property type="protein sequence ID" value="CEM06889.1"/>
    <property type="molecule type" value="Genomic_DNA"/>
</dbReference>
<dbReference type="VEuPathDB" id="CryptoDB:Vbra_1312"/>
<evidence type="ECO:0000256" key="2">
    <source>
        <dbReference type="ARBA" id="ARBA00022630"/>
    </source>
</evidence>
<dbReference type="InterPro" id="IPR002938">
    <property type="entry name" value="FAD-bd"/>
</dbReference>
<dbReference type="InterPro" id="IPR050641">
    <property type="entry name" value="RIFMO-like"/>
</dbReference>
<dbReference type="PANTHER" id="PTHR43004:SF19">
    <property type="entry name" value="BINDING MONOOXYGENASE, PUTATIVE (JCVI)-RELATED"/>
    <property type="match status" value="1"/>
</dbReference>
<evidence type="ECO:0000256" key="3">
    <source>
        <dbReference type="ARBA" id="ARBA00022827"/>
    </source>
</evidence>
<dbReference type="GO" id="GO:0016709">
    <property type="term" value="F:oxidoreductase activity, acting on paired donors, with incorporation or reduction of molecular oxygen, NAD(P)H as one donor, and incorporation of one atom of oxygen"/>
    <property type="evidence" value="ECO:0007669"/>
    <property type="project" value="UniProtKB-ARBA"/>
</dbReference>
<keyword evidence="6" id="KW-1185">Reference proteome</keyword>
<gene>
    <name evidence="5" type="ORF">Vbra_1312</name>
</gene>